<feature type="coiled-coil region" evidence="1">
    <location>
        <begin position="26"/>
        <end position="53"/>
    </location>
</feature>
<dbReference type="OrthoDB" id="515485at2"/>
<evidence type="ECO:0000313" key="2">
    <source>
        <dbReference type="EMBL" id="PAX51366.1"/>
    </source>
</evidence>
<name>A0A2A2TCK0_9CYAN</name>
<comment type="caution">
    <text evidence="2">The sequence shown here is derived from an EMBL/GenBank/DDBJ whole genome shotgun (WGS) entry which is preliminary data.</text>
</comment>
<proteinExistence type="predicted"/>
<dbReference type="Proteomes" id="UP000218238">
    <property type="component" value="Unassembled WGS sequence"/>
</dbReference>
<evidence type="ECO:0000313" key="3">
    <source>
        <dbReference type="Proteomes" id="UP000218238"/>
    </source>
</evidence>
<evidence type="ECO:0000256" key="1">
    <source>
        <dbReference type="SAM" id="Coils"/>
    </source>
</evidence>
<keyword evidence="1" id="KW-0175">Coiled coil</keyword>
<sequence>MSTKNLELFSTEEITVTLPKSYIQRLHNLLRDNSQATGKAVNLQERVQRMLQNPEDRDILAYLDWILKQNDE</sequence>
<protein>
    <submittedName>
        <fullName evidence="2">Uncharacterized protein</fullName>
    </submittedName>
</protein>
<dbReference type="AlphaFoldDB" id="A0A2A2TCK0"/>
<dbReference type="EMBL" id="NTFS01000409">
    <property type="protein sequence ID" value="PAX51366.1"/>
    <property type="molecule type" value="Genomic_DNA"/>
</dbReference>
<keyword evidence="3" id="KW-1185">Reference proteome</keyword>
<dbReference type="RefSeq" id="WP_095724279.1">
    <property type="nucleotide sequence ID" value="NZ_NTFS01000409.1"/>
</dbReference>
<accession>A0A2A2TCK0</accession>
<reference evidence="2 3" key="1">
    <citation type="submission" date="2017-08" db="EMBL/GenBank/DDBJ databases">
        <title>Draft genome sequence of filamentous cyanobacterium Calothrix elsteri CCALA 953.</title>
        <authorList>
            <person name="Gagunashvili A.N."/>
            <person name="Elster J."/>
            <person name="Andresson O.S."/>
        </authorList>
    </citation>
    <scope>NUCLEOTIDE SEQUENCE [LARGE SCALE GENOMIC DNA]</scope>
    <source>
        <strain evidence="2 3">CCALA 953</strain>
    </source>
</reference>
<organism evidence="2 3">
    <name type="scientific">Brunnivagina elsteri CCALA 953</name>
    <dbReference type="NCBI Taxonomy" id="987040"/>
    <lineage>
        <taxon>Bacteria</taxon>
        <taxon>Bacillati</taxon>
        <taxon>Cyanobacteriota</taxon>
        <taxon>Cyanophyceae</taxon>
        <taxon>Nostocales</taxon>
        <taxon>Calotrichaceae</taxon>
        <taxon>Brunnivagina</taxon>
    </lineage>
</organism>
<gene>
    <name evidence="2" type="ORF">CK510_25160</name>
</gene>